<sequence>MATTRRAPPLRIFQDPVTSFDHNEVAQAEAALFSALGPTSDLPSDQNILLNPSYSEQSGLSPLKGRPSSSPPSRTVLGEGNFNSVVLPPPTQPDFATDSLPKKALPPQYHGGPAKTLYHHPYQPAQSFDKKNSLPTTMYGNYRTPQYSDPLYPYKQASKRALMDAAPLRDRTNKKQKSQPEETASSQSLPDPTEMPLVDDDGNKPPYSYAQLIGMAILRAPNRRLTLAQIYKWISGTFSYYNASDAGWQNSIRHNLSLNKAFIKQERPKDEPGKGNFWTIEPGMERQFLKEKPGRRNTGSEGSSFPQNLSSDAVRPSTAPSLGTLPAPPSSSANIDSSRFPEEDELSSDATIPASDPACHDGVEAENSMPPPTTKNIRSSPPPAEIDSSPPPGLTHGNEREDTPPSISRFISHTRSRSGGHAKGKFNCLGDSGYYSSIESSALKRNTGSTLLTSEADGIDRPAIKRGRAEEEIARIRSSSYDSPSKPSVQLKQLAGIPSSPPFRPTNLKKGGPLTPAVVFKKPMRPPPSVSPNTNLRKHRNFVKQLLGSPDKSMGVLGVQDLWNSPTGFTPGNNSTFDVYADDFYDFKFITPSECGSPEKRPFKRPSLARASTTANILQDITKSGINNLSLPPTPKLPVGLLDSPVRLESPSKKPRHPVSESPAQKGMSIGELFGGVLHSDESEEGFDILQGFQKIGAPAPVGQMIPPQQRIARNASPSKPSRPAFGRSGSTLF</sequence>
<organism evidence="1 2">
    <name type="scientific">Coniosporium uncinatum</name>
    <dbReference type="NCBI Taxonomy" id="93489"/>
    <lineage>
        <taxon>Eukaryota</taxon>
        <taxon>Fungi</taxon>
        <taxon>Dikarya</taxon>
        <taxon>Ascomycota</taxon>
        <taxon>Pezizomycotina</taxon>
        <taxon>Dothideomycetes</taxon>
        <taxon>Dothideomycetes incertae sedis</taxon>
        <taxon>Coniosporium</taxon>
    </lineage>
</organism>
<protein>
    <submittedName>
        <fullName evidence="1">Uncharacterized protein</fullName>
    </submittedName>
</protein>
<proteinExistence type="predicted"/>
<evidence type="ECO:0000313" key="1">
    <source>
        <dbReference type="EMBL" id="KAK3081913.1"/>
    </source>
</evidence>
<reference evidence="1" key="1">
    <citation type="submission" date="2024-09" db="EMBL/GenBank/DDBJ databases">
        <title>Black Yeasts Isolated from many extreme environments.</title>
        <authorList>
            <person name="Coleine C."/>
            <person name="Stajich J.E."/>
            <person name="Selbmann L."/>
        </authorList>
    </citation>
    <scope>NUCLEOTIDE SEQUENCE</scope>
    <source>
        <strain evidence="1">CCFEE 5737</strain>
    </source>
</reference>
<gene>
    <name evidence="1" type="ORF">LTS18_012380</name>
</gene>
<dbReference type="EMBL" id="JAWDJW010000037">
    <property type="protein sequence ID" value="KAK3081913.1"/>
    <property type="molecule type" value="Genomic_DNA"/>
</dbReference>
<dbReference type="Proteomes" id="UP001186974">
    <property type="component" value="Unassembled WGS sequence"/>
</dbReference>
<evidence type="ECO:0000313" key="2">
    <source>
        <dbReference type="Proteomes" id="UP001186974"/>
    </source>
</evidence>
<accession>A0ACC3DYL7</accession>
<comment type="caution">
    <text evidence="1">The sequence shown here is derived from an EMBL/GenBank/DDBJ whole genome shotgun (WGS) entry which is preliminary data.</text>
</comment>
<name>A0ACC3DYL7_9PEZI</name>
<keyword evidence="2" id="KW-1185">Reference proteome</keyword>